<proteinExistence type="inferred from homology"/>
<dbReference type="eggNOG" id="COG1070">
    <property type="taxonomic scope" value="Bacteria"/>
</dbReference>
<dbReference type="InterPro" id="IPR050406">
    <property type="entry name" value="FGGY_Carb_Kinase"/>
</dbReference>
<comment type="similarity">
    <text evidence="1">Belongs to the FGGY kinase family.</text>
</comment>
<dbReference type="InterPro" id="IPR043129">
    <property type="entry name" value="ATPase_NBD"/>
</dbReference>
<evidence type="ECO:0000313" key="5">
    <source>
        <dbReference type="EMBL" id="EAY32014.1"/>
    </source>
</evidence>
<dbReference type="SUPFAM" id="SSF53067">
    <property type="entry name" value="Actin-like ATPase domain"/>
    <property type="match status" value="1"/>
</dbReference>
<dbReference type="InterPro" id="IPR018484">
    <property type="entry name" value="FGGY_N"/>
</dbReference>
<evidence type="ECO:0000256" key="3">
    <source>
        <dbReference type="ARBA" id="ARBA00022777"/>
    </source>
</evidence>
<dbReference type="PANTHER" id="PTHR43095:SF2">
    <property type="entry name" value="GLUCONOKINASE"/>
    <property type="match status" value="1"/>
</dbReference>
<dbReference type="Pfam" id="PF00370">
    <property type="entry name" value="FGGY_N"/>
    <property type="match status" value="1"/>
</dbReference>
<reference evidence="5 6" key="1">
    <citation type="submission" date="2007-01" db="EMBL/GenBank/DDBJ databases">
        <authorList>
            <person name="Haygood M."/>
            <person name="Podell S."/>
            <person name="Anderson C."/>
            <person name="Hopkinson B."/>
            <person name="Roe K."/>
            <person name="Barbeau K."/>
            <person name="Gaasterland T."/>
            <person name="Ferriera S."/>
            <person name="Johnson J."/>
            <person name="Kravitz S."/>
            <person name="Beeson K."/>
            <person name="Sutton G."/>
            <person name="Rogers Y.-H."/>
            <person name="Friedman R."/>
            <person name="Frazier M."/>
            <person name="Venter J.C."/>
        </authorList>
    </citation>
    <scope>NUCLEOTIDE SEQUENCE [LARGE SCALE GENOMIC DNA]</scope>
    <source>
        <strain evidence="5 6">ATCC 23134</strain>
    </source>
</reference>
<accession>A1ZCL2</accession>
<dbReference type="AlphaFoldDB" id="A1ZCL2"/>
<dbReference type="Proteomes" id="UP000004095">
    <property type="component" value="Unassembled WGS sequence"/>
</dbReference>
<dbReference type="Gene3D" id="3.30.420.40">
    <property type="match status" value="2"/>
</dbReference>
<gene>
    <name evidence="5" type="ORF">M23134_02043</name>
</gene>
<comment type="caution">
    <text evidence="5">The sequence shown here is derived from an EMBL/GenBank/DDBJ whole genome shotgun (WGS) entry which is preliminary data.</text>
</comment>
<keyword evidence="3 5" id="KW-0418">Kinase</keyword>
<organism evidence="5 6">
    <name type="scientific">Microscilla marina ATCC 23134</name>
    <dbReference type="NCBI Taxonomy" id="313606"/>
    <lineage>
        <taxon>Bacteria</taxon>
        <taxon>Pseudomonadati</taxon>
        <taxon>Bacteroidota</taxon>
        <taxon>Cytophagia</taxon>
        <taxon>Cytophagales</taxon>
        <taxon>Microscillaceae</taxon>
        <taxon>Microscilla</taxon>
    </lineage>
</organism>
<dbReference type="OrthoDB" id="9786272at2"/>
<name>A1ZCL2_MICM2</name>
<dbReference type="GO" id="GO:0005975">
    <property type="term" value="P:carbohydrate metabolic process"/>
    <property type="evidence" value="ECO:0007669"/>
    <property type="project" value="InterPro"/>
</dbReference>
<dbReference type="RefSeq" id="WP_002692911.1">
    <property type="nucleotide sequence ID" value="NZ_AAWS01000001.1"/>
</dbReference>
<feature type="domain" description="Carbohydrate kinase FGGY N-terminal" evidence="4">
    <location>
        <begin position="7"/>
        <end position="236"/>
    </location>
</feature>
<dbReference type="CDD" id="cd07772">
    <property type="entry name" value="ASKHA_NBD_FGGY_NaCK-like"/>
    <property type="match status" value="1"/>
</dbReference>
<sequence>MKKTVTAVLDVGIIQKKLILFDENFEVVDIASEKLAKTKDDDGFEGDDIQLLNQWATETWNKLVSSDQYDVKALNFSTYGATFMHIDESGNTLTPLYSYLKPFDEDLEAQFYGKYGEKVKFALETCSPPLGMLNSGLQIYWLKYKKPEVYNRIKYSLHLPQYMAYLFTKEATTEYTSIGCHTGIWNFRRRDYHQWVKDEGIDKIIPEFSTSPVVGHWEGQGKQIPVGTGLHDSSSALRTYLHLFDEKFLLLGMTDTWCITLNPFDHSPLRPEDVSQDCLQYLTVQGRRVKASRFFIGNEHGYQFNRMAKHFGKPLDYHKNVKFDESLFNKAQATSKGDARSLVPHSFDASGAHKSDTGGEKEWDLSIFESFEDAYHQLMRDLISFFEPAIAIAARKGLPKYLIVDGEFTDDEIFLHTLSKVYPSVEVLVPNMPEGAATGAALLINQYLDPQMKKPELGFKKY</sequence>
<keyword evidence="2" id="KW-0808">Transferase</keyword>
<dbReference type="PANTHER" id="PTHR43095">
    <property type="entry name" value="SUGAR KINASE"/>
    <property type="match status" value="1"/>
</dbReference>
<evidence type="ECO:0000256" key="2">
    <source>
        <dbReference type="ARBA" id="ARBA00022679"/>
    </source>
</evidence>
<evidence type="ECO:0000259" key="4">
    <source>
        <dbReference type="Pfam" id="PF00370"/>
    </source>
</evidence>
<evidence type="ECO:0000313" key="6">
    <source>
        <dbReference type="Proteomes" id="UP000004095"/>
    </source>
</evidence>
<evidence type="ECO:0000256" key="1">
    <source>
        <dbReference type="ARBA" id="ARBA00009156"/>
    </source>
</evidence>
<protein>
    <submittedName>
        <fullName evidence="5">Fggy family of carbohydrate kiNases, n-terminal domain protein</fullName>
    </submittedName>
</protein>
<keyword evidence="6" id="KW-1185">Reference proteome</keyword>
<dbReference type="GO" id="GO:0016301">
    <property type="term" value="F:kinase activity"/>
    <property type="evidence" value="ECO:0007669"/>
    <property type="project" value="UniProtKB-KW"/>
</dbReference>
<dbReference type="EMBL" id="AAWS01000001">
    <property type="protein sequence ID" value="EAY32014.1"/>
    <property type="molecule type" value="Genomic_DNA"/>
</dbReference>